<dbReference type="InterPro" id="IPR041916">
    <property type="entry name" value="Anti_sigma_zinc_sf"/>
</dbReference>
<keyword evidence="6" id="KW-1185">Reference proteome</keyword>
<feature type="domain" description="Putative zinc-finger" evidence="4">
    <location>
        <begin position="1"/>
        <end position="29"/>
    </location>
</feature>
<proteinExistence type="predicted"/>
<dbReference type="AlphaFoldDB" id="A0A3M8VLA3"/>
<comment type="caution">
    <text evidence="5">The sequence shown here is derived from an EMBL/GenBank/DDBJ whole genome shotgun (WGS) entry which is preliminary data.</text>
</comment>
<dbReference type="Gene3D" id="1.10.10.1320">
    <property type="entry name" value="Anti-sigma factor, zinc-finger domain"/>
    <property type="match status" value="1"/>
</dbReference>
<reference evidence="5 6" key="1">
    <citation type="submission" date="2018-11" db="EMBL/GenBank/DDBJ databases">
        <title>The Potential of Streptomyces as Biocontrol Agents against the Tomato grey mould, Botrytis cinerea (Gray mold) Frontiers in Microbiology.</title>
        <authorList>
            <person name="Li D."/>
        </authorList>
    </citation>
    <scope>NUCLEOTIDE SEQUENCE [LARGE SCALE GENOMIC DNA]</scope>
    <source>
        <strain evidence="5 6">NEAU-LD23</strain>
    </source>
</reference>
<evidence type="ECO:0000313" key="5">
    <source>
        <dbReference type="EMBL" id="RNG18438.1"/>
    </source>
</evidence>
<sequence>MLQAYLDGELDAPDTGRVRAHVAECHACARELSLYQRITSELASRGVTDEAALARLKEFAASIAERESTREPGPGPDRMPGSGSGSGPGSGPSAVPKPGG</sequence>
<evidence type="ECO:0000259" key="4">
    <source>
        <dbReference type="Pfam" id="PF13490"/>
    </source>
</evidence>
<dbReference type="Pfam" id="PF13490">
    <property type="entry name" value="zf-HC2"/>
    <property type="match status" value="1"/>
</dbReference>
<organism evidence="5 6">
    <name type="scientific">Streptomyces botrytidirepellens</name>
    <dbReference type="NCBI Taxonomy" id="2486417"/>
    <lineage>
        <taxon>Bacteria</taxon>
        <taxon>Bacillati</taxon>
        <taxon>Actinomycetota</taxon>
        <taxon>Actinomycetes</taxon>
        <taxon>Kitasatosporales</taxon>
        <taxon>Streptomycetaceae</taxon>
        <taxon>Streptomyces</taxon>
    </lineage>
</organism>
<feature type="compositionally biased region" description="Low complexity" evidence="3">
    <location>
        <begin position="91"/>
        <end position="100"/>
    </location>
</feature>
<dbReference type="EMBL" id="RIBZ01000312">
    <property type="protein sequence ID" value="RNG18438.1"/>
    <property type="molecule type" value="Genomic_DNA"/>
</dbReference>
<name>A0A3M8VLA3_9ACTN</name>
<keyword evidence="2" id="KW-0804">Transcription</keyword>
<evidence type="ECO:0000256" key="1">
    <source>
        <dbReference type="ARBA" id="ARBA00023015"/>
    </source>
</evidence>
<dbReference type="InterPro" id="IPR027383">
    <property type="entry name" value="Znf_put"/>
</dbReference>
<accession>A0A3M8VLA3</accession>
<evidence type="ECO:0000256" key="2">
    <source>
        <dbReference type="ARBA" id="ARBA00023163"/>
    </source>
</evidence>
<keyword evidence="1" id="KW-0805">Transcription regulation</keyword>
<evidence type="ECO:0000313" key="6">
    <source>
        <dbReference type="Proteomes" id="UP000275401"/>
    </source>
</evidence>
<dbReference type="Proteomes" id="UP000275401">
    <property type="component" value="Unassembled WGS sequence"/>
</dbReference>
<gene>
    <name evidence="5" type="ORF">EEJ42_26500</name>
</gene>
<evidence type="ECO:0000256" key="3">
    <source>
        <dbReference type="SAM" id="MobiDB-lite"/>
    </source>
</evidence>
<protein>
    <recommendedName>
        <fullName evidence="4">Putative zinc-finger domain-containing protein</fullName>
    </recommendedName>
</protein>
<feature type="region of interest" description="Disordered" evidence="3">
    <location>
        <begin position="61"/>
        <end position="100"/>
    </location>
</feature>